<reference evidence="3" key="3">
    <citation type="submission" date="2015-06" db="UniProtKB">
        <authorList>
            <consortium name="EnsemblMetazoa"/>
        </authorList>
    </citation>
    <scope>IDENTIFICATION</scope>
</reference>
<dbReference type="InParanoid" id="T1F5E8"/>
<dbReference type="KEGG" id="hro:HELRODRAFT_172497"/>
<evidence type="ECO:0000256" key="1">
    <source>
        <dbReference type="SAM" id="SignalP"/>
    </source>
</evidence>
<dbReference type="Proteomes" id="UP000015101">
    <property type="component" value="Unassembled WGS sequence"/>
</dbReference>
<protein>
    <submittedName>
        <fullName evidence="2 3">Uncharacterized protein</fullName>
    </submittedName>
</protein>
<gene>
    <name evidence="3" type="primary">20204047</name>
    <name evidence="2" type="ORF">HELRODRAFT_172497</name>
</gene>
<feature type="chain" id="PRO_5010980337" evidence="1">
    <location>
        <begin position="24"/>
        <end position="454"/>
    </location>
</feature>
<reference evidence="4" key="1">
    <citation type="submission" date="2012-12" db="EMBL/GenBank/DDBJ databases">
        <authorList>
            <person name="Hellsten U."/>
            <person name="Grimwood J."/>
            <person name="Chapman J.A."/>
            <person name="Shapiro H."/>
            <person name="Aerts A."/>
            <person name="Otillar R.P."/>
            <person name="Terry A.Y."/>
            <person name="Boore J.L."/>
            <person name="Simakov O."/>
            <person name="Marletaz F."/>
            <person name="Cho S.-J."/>
            <person name="Edsinger-Gonzales E."/>
            <person name="Havlak P."/>
            <person name="Kuo D.-H."/>
            <person name="Larsson T."/>
            <person name="Lv J."/>
            <person name="Arendt D."/>
            <person name="Savage R."/>
            <person name="Osoegawa K."/>
            <person name="de Jong P."/>
            <person name="Lindberg D.R."/>
            <person name="Seaver E.C."/>
            <person name="Weisblat D.A."/>
            <person name="Putnam N.H."/>
            <person name="Grigoriev I.V."/>
            <person name="Rokhsar D.S."/>
        </authorList>
    </citation>
    <scope>NUCLEOTIDE SEQUENCE</scope>
</reference>
<sequence length="454" mass="51480">MNLSSILLTCLMSWLLAIIRCSAQNGEKCTLKTEVPAFVINDCTGRYIPPALQNPFSVTSVLAIELKPKQIHHQKFIIAWERRTDFKEARCSESFPGDNWNDYNFNDQSFVGETVPIREGHIDKEFKTYLYQTDVQLYQNLYCRIKLSNEIPHEPCRTAKLETQPDLPSHRIRVDHNCEIHLMLDGARHNDANKEFLKVYGHVCFTVATRGRVDCKTSVFDYSDQQYNTGDHWRCNRKDACSDTKVQSHGWGMAMVIEEEEMWVGTESVTLKYIAGLVPMGDDYSCQRVNPSYELRMGIPDLEIGANGPKTTVVFVSEDDLTVIIDGVERQINANQQTTLSIEETICIESEYGRYLFAGNIKFAVIPKMKSGRFDTGSGCYKCKTGGEYIQKGWCVPNRFLKDDQETLCKTGNNQISVNNQLKCGDIQQGTQGLHECTPLLTVISSLCNFSSNC</sequence>
<dbReference type="EMBL" id="KB096502">
    <property type="protein sequence ID" value="ESO04156.1"/>
    <property type="molecule type" value="Genomic_DNA"/>
</dbReference>
<dbReference type="RefSeq" id="XP_009017425.1">
    <property type="nucleotide sequence ID" value="XM_009019177.1"/>
</dbReference>
<keyword evidence="4" id="KW-1185">Reference proteome</keyword>
<dbReference type="EMBL" id="AMQM01004248">
    <property type="status" value="NOT_ANNOTATED_CDS"/>
    <property type="molecule type" value="Genomic_DNA"/>
</dbReference>
<proteinExistence type="predicted"/>
<accession>T1F5E8</accession>
<organism evidence="3 4">
    <name type="scientific">Helobdella robusta</name>
    <name type="common">Californian leech</name>
    <dbReference type="NCBI Taxonomy" id="6412"/>
    <lineage>
        <taxon>Eukaryota</taxon>
        <taxon>Metazoa</taxon>
        <taxon>Spiralia</taxon>
        <taxon>Lophotrochozoa</taxon>
        <taxon>Annelida</taxon>
        <taxon>Clitellata</taxon>
        <taxon>Hirudinea</taxon>
        <taxon>Rhynchobdellida</taxon>
        <taxon>Glossiphoniidae</taxon>
        <taxon>Helobdella</taxon>
    </lineage>
</organism>
<dbReference type="HOGENOM" id="CLU_673152_0_0_1"/>
<dbReference type="CTD" id="20204047"/>
<feature type="signal peptide" evidence="1">
    <location>
        <begin position="1"/>
        <end position="23"/>
    </location>
</feature>
<dbReference type="AlphaFoldDB" id="T1F5E8"/>
<evidence type="ECO:0000313" key="2">
    <source>
        <dbReference type="EMBL" id="ESO04156.1"/>
    </source>
</evidence>
<keyword evidence="1" id="KW-0732">Signal</keyword>
<name>T1F5E8_HELRO</name>
<evidence type="ECO:0000313" key="4">
    <source>
        <dbReference type="Proteomes" id="UP000015101"/>
    </source>
</evidence>
<dbReference type="EnsemblMetazoa" id="HelroT172497">
    <property type="protein sequence ID" value="HelroP172497"/>
    <property type="gene ID" value="HelroG172497"/>
</dbReference>
<dbReference type="GeneID" id="20204047"/>
<reference evidence="2 4" key="2">
    <citation type="journal article" date="2013" name="Nature">
        <title>Insights into bilaterian evolution from three spiralian genomes.</title>
        <authorList>
            <person name="Simakov O."/>
            <person name="Marletaz F."/>
            <person name="Cho S.J."/>
            <person name="Edsinger-Gonzales E."/>
            <person name="Havlak P."/>
            <person name="Hellsten U."/>
            <person name="Kuo D.H."/>
            <person name="Larsson T."/>
            <person name="Lv J."/>
            <person name="Arendt D."/>
            <person name="Savage R."/>
            <person name="Osoegawa K."/>
            <person name="de Jong P."/>
            <person name="Grimwood J."/>
            <person name="Chapman J.A."/>
            <person name="Shapiro H."/>
            <person name="Aerts A."/>
            <person name="Otillar R.P."/>
            <person name="Terry A.Y."/>
            <person name="Boore J.L."/>
            <person name="Grigoriev I.V."/>
            <person name="Lindberg D.R."/>
            <person name="Seaver E.C."/>
            <person name="Weisblat D.A."/>
            <person name="Putnam N.H."/>
            <person name="Rokhsar D.S."/>
        </authorList>
    </citation>
    <scope>NUCLEOTIDE SEQUENCE</scope>
</reference>
<evidence type="ECO:0000313" key="3">
    <source>
        <dbReference type="EnsemblMetazoa" id="HelroP172497"/>
    </source>
</evidence>